<organism evidence="2 3">
    <name type="scientific">Salegentibacter agarivorans</name>
    <dbReference type="NCBI Taxonomy" id="345907"/>
    <lineage>
        <taxon>Bacteria</taxon>
        <taxon>Pseudomonadati</taxon>
        <taxon>Bacteroidota</taxon>
        <taxon>Flavobacteriia</taxon>
        <taxon>Flavobacteriales</taxon>
        <taxon>Flavobacteriaceae</taxon>
        <taxon>Salegentibacter</taxon>
    </lineage>
</organism>
<feature type="signal peptide" evidence="1">
    <location>
        <begin position="1"/>
        <end position="25"/>
    </location>
</feature>
<keyword evidence="3" id="KW-1185">Reference proteome</keyword>
<gene>
    <name evidence="2" type="ORF">SAMN04488033_11957</name>
</gene>
<dbReference type="PROSITE" id="PS51257">
    <property type="entry name" value="PROKAR_LIPOPROTEIN"/>
    <property type="match status" value="1"/>
</dbReference>
<accession>A0A1I2N8S5</accession>
<name>A0A1I2N8S5_9FLAO</name>
<reference evidence="3" key="1">
    <citation type="submission" date="2016-10" db="EMBL/GenBank/DDBJ databases">
        <authorList>
            <person name="Varghese N."/>
            <person name="Submissions S."/>
        </authorList>
    </citation>
    <scope>NUCLEOTIDE SEQUENCE [LARGE SCALE GENOMIC DNA]</scope>
    <source>
        <strain evidence="3">DSM 23515</strain>
    </source>
</reference>
<keyword evidence="1" id="KW-0732">Signal</keyword>
<dbReference type="EMBL" id="FOOH01000019">
    <property type="protein sequence ID" value="SFG00132.1"/>
    <property type="molecule type" value="Genomic_DNA"/>
</dbReference>
<evidence type="ECO:0000313" key="2">
    <source>
        <dbReference type="EMBL" id="SFG00132.1"/>
    </source>
</evidence>
<evidence type="ECO:0000313" key="3">
    <source>
        <dbReference type="Proteomes" id="UP000199116"/>
    </source>
</evidence>
<protein>
    <recommendedName>
        <fullName evidence="4">Lipoprotein</fullName>
    </recommendedName>
</protein>
<feature type="chain" id="PRO_5011778816" description="Lipoprotein" evidence="1">
    <location>
        <begin position="26"/>
        <end position="119"/>
    </location>
</feature>
<dbReference type="Proteomes" id="UP000199116">
    <property type="component" value="Unassembled WGS sequence"/>
</dbReference>
<dbReference type="RefSeq" id="WP_093305512.1">
    <property type="nucleotide sequence ID" value="NZ_FOOH01000019.1"/>
</dbReference>
<sequence length="119" mass="13314">MKKFLQPIILITISIILFSCTSAEGETEDTFTNIEGTVQGSTSCNTEKEELAYEIVPSNIELSVNFIITATLPDDLKEEGLRIKFDMKPSGKYITSCTANFLPDQFYEVFNATKLSDKQ</sequence>
<dbReference type="AlphaFoldDB" id="A0A1I2N8S5"/>
<evidence type="ECO:0000256" key="1">
    <source>
        <dbReference type="SAM" id="SignalP"/>
    </source>
</evidence>
<proteinExistence type="predicted"/>
<evidence type="ECO:0008006" key="4">
    <source>
        <dbReference type="Google" id="ProtNLM"/>
    </source>
</evidence>